<keyword evidence="5" id="KW-0472">Membrane</keyword>
<dbReference type="GO" id="GO:0050909">
    <property type="term" value="P:sensory perception of taste"/>
    <property type="evidence" value="ECO:0007669"/>
    <property type="project" value="InterPro"/>
</dbReference>
<evidence type="ECO:0000313" key="7">
    <source>
        <dbReference type="RefSeq" id="XP_033179963.1"/>
    </source>
</evidence>
<evidence type="ECO:0000256" key="1">
    <source>
        <dbReference type="ARBA" id="ARBA00004651"/>
    </source>
</evidence>
<keyword evidence="6" id="KW-1185">Reference proteome</keyword>
<evidence type="ECO:0000313" key="6">
    <source>
        <dbReference type="Proteomes" id="UP000515180"/>
    </source>
</evidence>
<evidence type="ECO:0000256" key="2">
    <source>
        <dbReference type="ARBA" id="ARBA00022475"/>
    </source>
</evidence>
<accession>A0A6P8LDA0</accession>
<keyword evidence="3" id="KW-0812">Transmembrane</keyword>
<dbReference type="AlphaFoldDB" id="A0A6P8LDA0"/>
<evidence type="ECO:0000256" key="4">
    <source>
        <dbReference type="ARBA" id="ARBA00022989"/>
    </source>
</evidence>
<sequence length="85" mass="9812">MLYPLGLLTSKAAKVTNEIEKAENLVHALLNCTIDRQIKVELEQFSLQLLHREIKFAANQYFTLNNTLFQSMSKEYLIDLISARI</sequence>
<keyword evidence="4" id="KW-1133">Transmembrane helix</keyword>
<evidence type="ECO:0000256" key="3">
    <source>
        <dbReference type="ARBA" id="ARBA00022692"/>
    </source>
</evidence>
<protein>
    <submittedName>
        <fullName evidence="7">Gustatory receptor 28b</fullName>
    </submittedName>
</protein>
<name>A0A6P8LDA0_BOMIM</name>
<dbReference type="Proteomes" id="UP000515180">
    <property type="component" value="Unplaced"/>
</dbReference>
<organism evidence="6 7">
    <name type="scientific">Bombus impatiens</name>
    <name type="common">Bumblebee</name>
    <dbReference type="NCBI Taxonomy" id="132113"/>
    <lineage>
        <taxon>Eukaryota</taxon>
        <taxon>Metazoa</taxon>
        <taxon>Ecdysozoa</taxon>
        <taxon>Arthropoda</taxon>
        <taxon>Hexapoda</taxon>
        <taxon>Insecta</taxon>
        <taxon>Pterygota</taxon>
        <taxon>Neoptera</taxon>
        <taxon>Endopterygota</taxon>
        <taxon>Hymenoptera</taxon>
        <taxon>Apocrita</taxon>
        <taxon>Aculeata</taxon>
        <taxon>Apoidea</taxon>
        <taxon>Anthophila</taxon>
        <taxon>Apidae</taxon>
        <taxon>Bombus</taxon>
        <taxon>Pyrobombus</taxon>
    </lineage>
</organism>
<dbReference type="GeneID" id="105681622"/>
<dbReference type="OrthoDB" id="6366728at2759"/>
<dbReference type="Pfam" id="PF08395">
    <property type="entry name" value="7tm_7"/>
    <property type="match status" value="1"/>
</dbReference>
<keyword evidence="2" id="KW-1003">Cell membrane</keyword>
<keyword evidence="7" id="KW-0675">Receptor</keyword>
<reference evidence="7" key="1">
    <citation type="submission" date="2025-08" db="UniProtKB">
        <authorList>
            <consortium name="RefSeq"/>
        </authorList>
    </citation>
    <scope>IDENTIFICATION</scope>
</reference>
<dbReference type="RefSeq" id="XP_033179963.1">
    <property type="nucleotide sequence ID" value="XM_033324072.1"/>
</dbReference>
<proteinExistence type="predicted"/>
<comment type="subcellular location">
    <subcellularLocation>
        <location evidence="1">Cell membrane</location>
        <topology evidence="1">Multi-pass membrane protein</topology>
    </subcellularLocation>
</comment>
<evidence type="ECO:0000256" key="5">
    <source>
        <dbReference type="ARBA" id="ARBA00023136"/>
    </source>
</evidence>
<gene>
    <name evidence="7" type="primary">LOC105681622</name>
</gene>
<dbReference type="GO" id="GO:0005886">
    <property type="term" value="C:plasma membrane"/>
    <property type="evidence" value="ECO:0007669"/>
    <property type="project" value="UniProtKB-SubCell"/>
</dbReference>
<dbReference type="InterPro" id="IPR013604">
    <property type="entry name" value="7TM_chemorcpt"/>
</dbReference>